<dbReference type="PROSITE" id="PS50994">
    <property type="entry name" value="INTEGRASE"/>
    <property type="match status" value="1"/>
</dbReference>
<proteinExistence type="predicted"/>
<organism evidence="2 3">
    <name type="scientific">Trichonephila clavipes</name>
    <name type="common">Golden silk orbweaver</name>
    <name type="synonym">Nephila clavipes</name>
    <dbReference type="NCBI Taxonomy" id="2585209"/>
    <lineage>
        <taxon>Eukaryota</taxon>
        <taxon>Metazoa</taxon>
        <taxon>Ecdysozoa</taxon>
        <taxon>Arthropoda</taxon>
        <taxon>Chelicerata</taxon>
        <taxon>Arachnida</taxon>
        <taxon>Araneae</taxon>
        <taxon>Araneomorphae</taxon>
        <taxon>Entelegynae</taxon>
        <taxon>Araneoidea</taxon>
        <taxon>Nephilidae</taxon>
        <taxon>Trichonephila</taxon>
    </lineage>
</organism>
<reference evidence="2" key="1">
    <citation type="submission" date="2020-08" db="EMBL/GenBank/DDBJ databases">
        <title>Multicomponent nature underlies the extraordinary mechanical properties of spider dragline silk.</title>
        <authorList>
            <person name="Kono N."/>
            <person name="Nakamura H."/>
            <person name="Mori M."/>
            <person name="Yoshida Y."/>
            <person name="Ohtoshi R."/>
            <person name="Malay A.D."/>
            <person name="Moran D.A.P."/>
            <person name="Tomita M."/>
            <person name="Numata K."/>
            <person name="Arakawa K."/>
        </authorList>
    </citation>
    <scope>NUCLEOTIDE SEQUENCE</scope>
</reference>
<accession>A0A8X6SYA3</accession>
<dbReference type="InterPro" id="IPR001584">
    <property type="entry name" value="Integrase_cat-core"/>
</dbReference>
<dbReference type="PANTHER" id="PTHR47331:SF1">
    <property type="entry name" value="GAG-LIKE PROTEIN"/>
    <property type="match status" value="1"/>
</dbReference>
<evidence type="ECO:0000259" key="1">
    <source>
        <dbReference type="PROSITE" id="PS50994"/>
    </source>
</evidence>
<comment type="caution">
    <text evidence="2">The sequence shown here is derived from an EMBL/GenBank/DDBJ whole genome shotgun (WGS) entry which is preliminary data.</text>
</comment>
<protein>
    <submittedName>
        <fullName evidence="2">Integrase catalytic domain-containing protein</fullName>
    </submittedName>
</protein>
<dbReference type="InterPro" id="IPR012337">
    <property type="entry name" value="RNaseH-like_sf"/>
</dbReference>
<dbReference type="AlphaFoldDB" id="A0A8X6SYA3"/>
<dbReference type="EMBL" id="BMAU01021355">
    <property type="protein sequence ID" value="GFY20215.1"/>
    <property type="molecule type" value="Genomic_DNA"/>
</dbReference>
<dbReference type="GO" id="GO:0003676">
    <property type="term" value="F:nucleic acid binding"/>
    <property type="evidence" value="ECO:0007669"/>
    <property type="project" value="InterPro"/>
</dbReference>
<dbReference type="Proteomes" id="UP000887159">
    <property type="component" value="Unassembled WGS sequence"/>
</dbReference>
<sequence>MLVTILREKFWILRARRTVRNIIQNFVKCKRYNAGPVKSESASLPADRVRDAVVFEVIGIDLAGPLLLKSGEKVWVVLYTCKVYRAVHLELVTAMSTNNFLLSLRRFIARRGRPSAVYTDSGTNFRGAVREFKNLDWIKIERETQIPHIKWKFNPPTAAWWGGWWKRLIRVLKDLLKRTLGNAVLTYEELLTVLCDCESIVSSRPLTYVSEDSDDLIPLTPAMFMMSNASLDMTDLDLSDFARFQKRGKFRARLLKDLRGMCRKEYLVLLVQKGHKTTRALKVGEIVLIENPNKKRLYWPLGKVIQLIPGRDGKVRTLKLRCSNSEIIRPIQRVFPLEIQSAEIKESNDVPLDAKALKIPSASIDVSESAMIPVNSPPNMPKVSR</sequence>
<evidence type="ECO:0000313" key="2">
    <source>
        <dbReference type="EMBL" id="GFY20215.1"/>
    </source>
</evidence>
<dbReference type="GO" id="GO:0015074">
    <property type="term" value="P:DNA integration"/>
    <property type="evidence" value="ECO:0007669"/>
    <property type="project" value="InterPro"/>
</dbReference>
<keyword evidence="3" id="KW-1185">Reference proteome</keyword>
<gene>
    <name evidence="2" type="primary">X975_24834</name>
    <name evidence="2" type="ORF">TNCV_208471</name>
</gene>
<dbReference type="SUPFAM" id="SSF53098">
    <property type="entry name" value="Ribonuclease H-like"/>
    <property type="match status" value="1"/>
</dbReference>
<dbReference type="PANTHER" id="PTHR47331">
    <property type="entry name" value="PHD-TYPE DOMAIN-CONTAINING PROTEIN"/>
    <property type="match status" value="1"/>
</dbReference>
<evidence type="ECO:0000313" key="3">
    <source>
        <dbReference type="Proteomes" id="UP000887159"/>
    </source>
</evidence>
<dbReference type="InterPro" id="IPR040676">
    <property type="entry name" value="DUF5641"/>
</dbReference>
<dbReference type="InterPro" id="IPR036397">
    <property type="entry name" value="RNaseH_sf"/>
</dbReference>
<name>A0A8X6SYA3_TRICX</name>
<dbReference type="Gene3D" id="3.30.420.10">
    <property type="entry name" value="Ribonuclease H-like superfamily/Ribonuclease H"/>
    <property type="match status" value="1"/>
</dbReference>
<dbReference type="Pfam" id="PF18701">
    <property type="entry name" value="DUF5641"/>
    <property type="match status" value="1"/>
</dbReference>
<feature type="domain" description="Integrase catalytic" evidence="1">
    <location>
        <begin position="41"/>
        <end position="229"/>
    </location>
</feature>